<name>A0A411WVV9_9BURK</name>
<dbReference type="Proteomes" id="UP000292307">
    <property type="component" value="Chromosome"/>
</dbReference>
<dbReference type="RefSeq" id="WP_131145059.1">
    <property type="nucleotide sequence ID" value="NZ_BMWV01000014.1"/>
</dbReference>
<dbReference type="AlphaFoldDB" id="A0A411WVV9"/>
<evidence type="ECO:0000313" key="1">
    <source>
        <dbReference type="EMBL" id="GGY60758.1"/>
    </source>
</evidence>
<dbReference type="EMBL" id="BMWV01000014">
    <property type="protein sequence ID" value="GGY60758.1"/>
    <property type="molecule type" value="Genomic_DNA"/>
</dbReference>
<dbReference type="PANTHER" id="PTHR38460:SF1">
    <property type="entry name" value="TAUTOMERASE YOLI-RELATED"/>
    <property type="match status" value="1"/>
</dbReference>
<reference evidence="2 3" key="2">
    <citation type="submission" date="2019-02" db="EMBL/GenBank/DDBJ databases">
        <title>Draft Genome Sequences of Six Type Strains of the Genus Massilia.</title>
        <authorList>
            <person name="Miess H."/>
            <person name="Frediansyhah A."/>
            <person name="Gross H."/>
        </authorList>
    </citation>
    <scope>NUCLEOTIDE SEQUENCE [LARGE SCALE GENOMIC DNA]</scope>
    <source>
        <strain evidence="2 3">DSM 17472</strain>
    </source>
</reference>
<sequence length="127" mass="14549">MPLVRIDIRRNPDPSHVRKLGAVVYEALKATIGVPDRDNFQILNEHDEQHFVYDPAYLGIERTDGMVFIQITISEGRTVEQKKLLYQRIAEGLHAEAGVRPEDVFINLLEVKKENWSFGNGQAQYVT</sequence>
<evidence type="ECO:0000313" key="4">
    <source>
        <dbReference type="Proteomes" id="UP000628442"/>
    </source>
</evidence>
<proteinExistence type="predicted"/>
<dbReference type="SUPFAM" id="SSF55331">
    <property type="entry name" value="Tautomerase/MIF"/>
    <property type="match status" value="1"/>
</dbReference>
<dbReference type="Pfam" id="PF14552">
    <property type="entry name" value="Tautomerase_2"/>
    <property type="match status" value="1"/>
</dbReference>
<dbReference type="OrthoDB" id="9804765at2"/>
<organism evidence="1 4">
    <name type="scientific">Pseudoduganella albidiflava</name>
    <dbReference type="NCBI Taxonomy" id="321983"/>
    <lineage>
        <taxon>Bacteria</taxon>
        <taxon>Pseudomonadati</taxon>
        <taxon>Pseudomonadota</taxon>
        <taxon>Betaproteobacteria</taxon>
        <taxon>Burkholderiales</taxon>
        <taxon>Oxalobacteraceae</taxon>
        <taxon>Telluria group</taxon>
        <taxon>Pseudoduganella</taxon>
    </lineage>
</organism>
<reference evidence="1" key="1">
    <citation type="journal article" date="2014" name="Int. J. Syst. Evol. Microbiol.">
        <title>Complete genome sequence of Corynebacterium casei LMG S-19264T (=DSM 44701T), isolated from a smear-ripened cheese.</title>
        <authorList>
            <consortium name="US DOE Joint Genome Institute (JGI-PGF)"/>
            <person name="Walter F."/>
            <person name="Albersmeier A."/>
            <person name="Kalinowski J."/>
            <person name="Ruckert C."/>
        </authorList>
    </citation>
    <scope>NUCLEOTIDE SEQUENCE</scope>
    <source>
        <strain evidence="1">KCTC 12343</strain>
    </source>
</reference>
<dbReference type="PANTHER" id="PTHR38460">
    <property type="entry name" value="TAUTOMERASE YOLI-RELATED"/>
    <property type="match status" value="1"/>
</dbReference>
<evidence type="ECO:0000313" key="3">
    <source>
        <dbReference type="Proteomes" id="UP000292307"/>
    </source>
</evidence>
<dbReference type="Proteomes" id="UP000628442">
    <property type="component" value="Unassembled WGS sequence"/>
</dbReference>
<dbReference type="InterPro" id="IPR014347">
    <property type="entry name" value="Tautomerase/MIF_sf"/>
</dbReference>
<evidence type="ECO:0000313" key="2">
    <source>
        <dbReference type="EMBL" id="QBI00931.1"/>
    </source>
</evidence>
<protein>
    <submittedName>
        <fullName evidence="1">Tautomerase YusQ</fullName>
    </submittedName>
    <submittedName>
        <fullName evidence="2">Tautomerase family protein</fullName>
    </submittedName>
</protein>
<reference evidence="1" key="3">
    <citation type="submission" date="2022-12" db="EMBL/GenBank/DDBJ databases">
        <authorList>
            <person name="Sun Q."/>
            <person name="Kim S."/>
        </authorList>
    </citation>
    <scope>NUCLEOTIDE SEQUENCE</scope>
    <source>
        <strain evidence="1">KCTC 12343</strain>
    </source>
</reference>
<dbReference type="InterPro" id="IPR037479">
    <property type="entry name" value="Tauto_MSAD"/>
</dbReference>
<gene>
    <name evidence="1" type="primary">yusQ</name>
    <name evidence="2" type="ORF">EYF70_08785</name>
    <name evidence="1" type="ORF">GCM10007387_49210</name>
</gene>
<dbReference type="Gene3D" id="3.30.429.10">
    <property type="entry name" value="Macrophage Migration Inhibitory Factor"/>
    <property type="match status" value="1"/>
</dbReference>
<accession>A0A411WVV9</accession>
<dbReference type="EMBL" id="CP036401">
    <property type="protein sequence ID" value="QBI00931.1"/>
    <property type="molecule type" value="Genomic_DNA"/>
</dbReference>
<keyword evidence="3" id="KW-1185">Reference proteome</keyword>